<evidence type="ECO:0000313" key="2">
    <source>
        <dbReference type="EMBL" id="GAA0161394.1"/>
    </source>
</evidence>
<evidence type="ECO:0000256" key="1">
    <source>
        <dbReference type="SAM" id="MobiDB-lite"/>
    </source>
</evidence>
<gene>
    <name evidence="2" type="ORF">LIER_17722</name>
</gene>
<feature type="compositionally biased region" description="Polar residues" evidence="1">
    <location>
        <begin position="110"/>
        <end position="124"/>
    </location>
</feature>
<accession>A0AAV3QCF4</accession>
<organism evidence="2 3">
    <name type="scientific">Lithospermum erythrorhizon</name>
    <name type="common">Purple gromwell</name>
    <name type="synonym">Lithospermum officinale var. erythrorhizon</name>
    <dbReference type="NCBI Taxonomy" id="34254"/>
    <lineage>
        <taxon>Eukaryota</taxon>
        <taxon>Viridiplantae</taxon>
        <taxon>Streptophyta</taxon>
        <taxon>Embryophyta</taxon>
        <taxon>Tracheophyta</taxon>
        <taxon>Spermatophyta</taxon>
        <taxon>Magnoliopsida</taxon>
        <taxon>eudicotyledons</taxon>
        <taxon>Gunneridae</taxon>
        <taxon>Pentapetalae</taxon>
        <taxon>asterids</taxon>
        <taxon>lamiids</taxon>
        <taxon>Boraginales</taxon>
        <taxon>Boraginaceae</taxon>
        <taxon>Boraginoideae</taxon>
        <taxon>Lithospermeae</taxon>
        <taxon>Lithospermum</taxon>
    </lineage>
</organism>
<dbReference type="Proteomes" id="UP001454036">
    <property type="component" value="Unassembled WGS sequence"/>
</dbReference>
<proteinExistence type="predicted"/>
<reference evidence="2 3" key="1">
    <citation type="submission" date="2024-01" db="EMBL/GenBank/DDBJ databases">
        <title>The complete chloroplast genome sequence of Lithospermum erythrorhizon: insights into the phylogenetic relationship among Boraginaceae species and the maternal lineages of purple gromwells.</title>
        <authorList>
            <person name="Okada T."/>
            <person name="Watanabe K."/>
        </authorList>
    </citation>
    <scope>NUCLEOTIDE SEQUENCE [LARGE SCALE GENOMIC DNA]</scope>
</reference>
<name>A0AAV3QCF4_LITER</name>
<sequence length="124" mass="13517">MLQFLVGDVLISGYLAYEGLPNLCFRADPRKNLAYYLWIKAPTEKSWIVFKLEEDLEPNEVIQALGGGPSRFKLSKEGVTRLGDSDLPTYPPGFGSLCIGSGKQGEPSAMDQNVSAQMSESSSP</sequence>
<keyword evidence="3" id="KW-1185">Reference proteome</keyword>
<evidence type="ECO:0000313" key="3">
    <source>
        <dbReference type="Proteomes" id="UP001454036"/>
    </source>
</evidence>
<dbReference type="EMBL" id="BAABME010004161">
    <property type="protein sequence ID" value="GAA0161394.1"/>
    <property type="molecule type" value="Genomic_DNA"/>
</dbReference>
<feature type="region of interest" description="Disordered" evidence="1">
    <location>
        <begin position="101"/>
        <end position="124"/>
    </location>
</feature>
<protein>
    <submittedName>
        <fullName evidence="2">Uncharacterized protein</fullName>
    </submittedName>
</protein>
<comment type="caution">
    <text evidence="2">The sequence shown here is derived from an EMBL/GenBank/DDBJ whole genome shotgun (WGS) entry which is preliminary data.</text>
</comment>
<dbReference type="AlphaFoldDB" id="A0AAV3QCF4"/>